<name>A0ABQ2NEP8_9ACTN</name>
<dbReference type="PANTHER" id="PTHR43386">
    <property type="entry name" value="OLIGOPEPTIDE TRANSPORT SYSTEM PERMEASE PROTEIN APPC"/>
    <property type="match status" value="1"/>
</dbReference>
<feature type="transmembrane region" description="Helical" evidence="8">
    <location>
        <begin position="187"/>
        <end position="208"/>
    </location>
</feature>
<dbReference type="PANTHER" id="PTHR43386:SF2">
    <property type="entry name" value="OLIGOPEPTIDE TRANSPORT SYSTEM PERMEASE PROTEIN OPPC"/>
    <property type="match status" value="1"/>
</dbReference>
<feature type="domain" description="ABC transmembrane type-1" evidence="9">
    <location>
        <begin position="125"/>
        <end position="315"/>
    </location>
</feature>
<accession>A0ABQ2NEP8</accession>
<proteinExistence type="inferred from homology"/>
<evidence type="ECO:0000259" key="9">
    <source>
        <dbReference type="PROSITE" id="PS50928"/>
    </source>
</evidence>
<evidence type="ECO:0000256" key="6">
    <source>
        <dbReference type="ARBA" id="ARBA00022989"/>
    </source>
</evidence>
<comment type="subcellular location">
    <subcellularLocation>
        <location evidence="1">Cell inner membrane</location>
        <topology evidence="1">Multi-pass membrane protein</topology>
    </subcellularLocation>
    <subcellularLocation>
        <location evidence="8">Cell membrane</location>
        <topology evidence="8">Multi-pass membrane protein</topology>
    </subcellularLocation>
</comment>
<sequence>MTHDLHSVERSGEHLEGPIENAIELKEVMGLSQGQIVRKRFLHHKGAIGGVLVLIAVVLLAFSSVGFRILGVDVPGWWRWNVTDLPQIVDDGDPSSAFGVIPWGIHPFGQDDVGHDVFALVMKGTQTSIMVMVVVGLVAMVIGIVVGAVSGYYRGWADQALMRLTDLFLTFPVIVVGAVLGKKFNHAAPWMLAAVLGAILWMTLARLVRGEFLALREREFVDAARISGAGPTRIIFKHILPNAMGVIIVQTTLLMSSAVLLETALSFLGFGINPPQVSLGWLVSNYQSAFSSRPWLFWWPGLVIVILALCINFIGDGLRDAFDPRQKKVPSAKAMAKADTKAAATSTSLFQRISGRGGAKRGSSR</sequence>
<dbReference type="SUPFAM" id="SSF161098">
    <property type="entry name" value="MetI-like"/>
    <property type="match status" value="1"/>
</dbReference>
<keyword evidence="3" id="KW-1003">Cell membrane</keyword>
<evidence type="ECO:0000256" key="4">
    <source>
        <dbReference type="ARBA" id="ARBA00022519"/>
    </source>
</evidence>
<evidence type="ECO:0000313" key="11">
    <source>
        <dbReference type="Proteomes" id="UP000655410"/>
    </source>
</evidence>
<dbReference type="EMBL" id="BMNI01000014">
    <property type="protein sequence ID" value="GGO93732.1"/>
    <property type="molecule type" value="Genomic_DNA"/>
</dbReference>
<dbReference type="CDD" id="cd06261">
    <property type="entry name" value="TM_PBP2"/>
    <property type="match status" value="1"/>
</dbReference>
<evidence type="ECO:0000256" key="8">
    <source>
        <dbReference type="RuleBase" id="RU363032"/>
    </source>
</evidence>
<feature type="transmembrane region" description="Helical" evidence="8">
    <location>
        <begin position="160"/>
        <end position="181"/>
    </location>
</feature>
<keyword evidence="7 8" id="KW-0472">Membrane</keyword>
<dbReference type="InterPro" id="IPR035906">
    <property type="entry name" value="MetI-like_sf"/>
</dbReference>
<evidence type="ECO:0000313" key="10">
    <source>
        <dbReference type="EMBL" id="GGO93732.1"/>
    </source>
</evidence>
<keyword evidence="2 8" id="KW-0813">Transport</keyword>
<dbReference type="PROSITE" id="PS50928">
    <property type="entry name" value="ABC_TM1"/>
    <property type="match status" value="1"/>
</dbReference>
<comment type="caution">
    <text evidence="10">The sequence shown here is derived from an EMBL/GenBank/DDBJ whole genome shotgun (WGS) entry which is preliminary data.</text>
</comment>
<evidence type="ECO:0000256" key="3">
    <source>
        <dbReference type="ARBA" id="ARBA00022475"/>
    </source>
</evidence>
<dbReference type="InterPro" id="IPR000515">
    <property type="entry name" value="MetI-like"/>
</dbReference>
<gene>
    <name evidence="10" type="ORF">GCM10011584_33110</name>
</gene>
<keyword evidence="6 8" id="KW-1133">Transmembrane helix</keyword>
<comment type="similarity">
    <text evidence="8">Belongs to the binding-protein-dependent transport system permease family.</text>
</comment>
<dbReference type="Pfam" id="PF00528">
    <property type="entry name" value="BPD_transp_1"/>
    <property type="match status" value="1"/>
</dbReference>
<feature type="transmembrane region" description="Helical" evidence="8">
    <location>
        <begin position="129"/>
        <end position="153"/>
    </location>
</feature>
<feature type="transmembrane region" description="Helical" evidence="8">
    <location>
        <begin position="243"/>
        <end position="272"/>
    </location>
</feature>
<keyword evidence="5 8" id="KW-0812">Transmembrane</keyword>
<dbReference type="Proteomes" id="UP000655410">
    <property type="component" value="Unassembled WGS sequence"/>
</dbReference>
<evidence type="ECO:0000256" key="5">
    <source>
        <dbReference type="ARBA" id="ARBA00022692"/>
    </source>
</evidence>
<dbReference type="InterPro" id="IPR050366">
    <property type="entry name" value="BP-dependent_transpt_permease"/>
</dbReference>
<protein>
    <submittedName>
        <fullName evidence="10">ABC transporter permease</fullName>
    </submittedName>
</protein>
<feature type="transmembrane region" description="Helical" evidence="8">
    <location>
        <begin position="296"/>
        <end position="318"/>
    </location>
</feature>
<evidence type="ECO:0000256" key="1">
    <source>
        <dbReference type="ARBA" id="ARBA00004429"/>
    </source>
</evidence>
<feature type="transmembrane region" description="Helical" evidence="8">
    <location>
        <begin position="47"/>
        <end position="70"/>
    </location>
</feature>
<reference evidence="11" key="1">
    <citation type="journal article" date="2019" name="Int. J. Syst. Evol. Microbiol.">
        <title>The Global Catalogue of Microorganisms (GCM) 10K type strain sequencing project: providing services to taxonomists for standard genome sequencing and annotation.</title>
        <authorList>
            <consortium name="The Broad Institute Genomics Platform"/>
            <consortium name="The Broad Institute Genome Sequencing Center for Infectious Disease"/>
            <person name="Wu L."/>
            <person name="Ma J."/>
        </authorList>
    </citation>
    <scope>NUCLEOTIDE SEQUENCE [LARGE SCALE GENOMIC DNA]</scope>
    <source>
        <strain evidence="11">CGMCC 4.7371</strain>
    </source>
</reference>
<organism evidence="10 11">
    <name type="scientific">Nocardioides phosphati</name>
    <dbReference type="NCBI Taxonomy" id="1867775"/>
    <lineage>
        <taxon>Bacteria</taxon>
        <taxon>Bacillati</taxon>
        <taxon>Actinomycetota</taxon>
        <taxon>Actinomycetes</taxon>
        <taxon>Propionibacteriales</taxon>
        <taxon>Nocardioidaceae</taxon>
        <taxon>Nocardioides</taxon>
    </lineage>
</organism>
<keyword evidence="4" id="KW-0997">Cell inner membrane</keyword>
<evidence type="ECO:0000256" key="7">
    <source>
        <dbReference type="ARBA" id="ARBA00023136"/>
    </source>
</evidence>
<evidence type="ECO:0000256" key="2">
    <source>
        <dbReference type="ARBA" id="ARBA00022448"/>
    </source>
</evidence>
<keyword evidence="11" id="KW-1185">Reference proteome</keyword>
<dbReference type="Gene3D" id="1.10.3720.10">
    <property type="entry name" value="MetI-like"/>
    <property type="match status" value="1"/>
</dbReference>